<dbReference type="OrthoDB" id="9778326at2"/>
<dbReference type="Proteomes" id="UP000264310">
    <property type="component" value="Unassembled WGS sequence"/>
</dbReference>
<dbReference type="GO" id="GO:0016705">
    <property type="term" value="F:oxidoreductase activity, acting on paired donors, with incorporation or reduction of molecular oxygen"/>
    <property type="evidence" value="ECO:0007669"/>
    <property type="project" value="UniProtKB-UniRule"/>
</dbReference>
<accession>A0A371X161</accession>
<dbReference type="PROSITE" id="PS50206">
    <property type="entry name" value="RHODANESE_3"/>
    <property type="match status" value="1"/>
</dbReference>
<dbReference type="SUPFAM" id="SSF52821">
    <property type="entry name" value="Rhodanese/Cell cycle control phosphatase"/>
    <property type="match status" value="1"/>
</dbReference>
<dbReference type="NCBIfam" id="NF001136">
    <property type="entry name" value="PRK00142.1-4"/>
    <property type="match status" value="1"/>
</dbReference>
<sequence length="297" mass="32820">MKLDVVAFYRFVALDDLPSLRDRLLSLCREHGLRGTILIASEGVNGTVAGPDAATAVLIETLDEICGVRLGEVKHSRAQAWPFARMKVRIRPEIITMRASEADPTRQVGTYVAPKDWNALVADPDVLLIDTRNRYETKVGTFEGARDPGIDSFTEFKAYVERELDPAENPKVAMFCTGGIRCEKASSYMLAKGFEEVYHLKGGILQYLEEIDADTSRWQGECYVFDDRVAVGHGLAPGSWTACFACGEPLSEADLASTDFEPGVSCPRCVGDLTEDKARDLRARHAQLTSLDRRRVG</sequence>
<evidence type="ECO:0000313" key="3">
    <source>
        <dbReference type="EMBL" id="RFC62949.1"/>
    </source>
</evidence>
<comment type="similarity">
    <text evidence="1">Belongs to the TrhO family.</text>
</comment>
<dbReference type="InterPro" id="IPR040503">
    <property type="entry name" value="TRHO_N"/>
</dbReference>
<dbReference type="GO" id="GO:0006400">
    <property type="term" value="P:tRNA modification"/>
    <property type="evidence" value="ECO:0007669"/>
    <property type="project" value="UniProtKB-UniRule"/>
</dbReference>
<dbReference type="AlphaFoldDB" id="A0A371X161"/>
<evidence type="ECO:0000259" key="2">
    <source>
        <dbReference type="PROSITE" id="PS50206"/>
    </source>
</evidence>
<dbReference type="Pfam" id="PF00581">
    <property type="entry name" value="Rhodanese"/>
    <property type="match status" value="1"/>
</dbReference>
<reference evidence="3 4" key="1">
    <citation type="submission" date="2018-08" db="EMBL/GenBank/DDBJ databases">
        <title>Fulvimarina sp. 85, whole genome shotgun sequence.</title>
        <authorList>
            <person name="Tuo L."/>
        </authorList>
    </citation>
    <scope>NUCLEOTIDE SEQUENCE [LARGE SCALE GENOMIC DNA]</scope>
    <source>
        <strain evidence="3 4">85</strain>
    </source>
</reference>
<proteinExistence type="inferred from homology"/>
<dbReference type="InterPro" id="IPR036873">
    <property type="entry name" value="Rhodanese-like_dom_sf"/>
</dbReference>
<feature type="domain" description="Rhodanese" evidence="2">
    <location>
        <begin position="122"/>
        <end position="216"/>
    </location>
</feature>
<keyword evidence="1" id="KW-0819">tRNA processing</keyword>
<dbReference type="HAMAP" id="MF_00469">
    <property type="entry name" value="TrhO"/>
    <property type="match status" value="1"/>
</dbReference>
<name>A0A371X161_9HYPH</name>
<gene>
    <name evidence="1" type="primary">trhO</name>
    <name evidence="3" type="ORF">DYI37_13435</name>
</gene>
<protein>
    <recommendedName>
        <fullName evidence="1">tRNA uridine(34) hydroxylase</fullName>
        <ecNumber evidence="1">1.14.-.-</ecNumber>
    </recommendedName>
    <alternativeName>
        <fullName evidence="1">tRNA hydroxylation protein O</fullName>
    </alternativeName>
</protein>
<comment type="function">
    <text evidence="1">Catalyzes oxygen-dependent 5-hydroxyuridine (ho5U) modification at position 34 in tRNAs.</text>
</comment>
<dbReference type="GO" id="GO:0016740">
    <property type="term" value="F:transferase activity"/>
    <property type="evidence" value="ECO:0007669"/>
    <property type="project" value="UniProtKB-KW"/>
</dbReference>
<keyword evidence="3" id="KW-0808">Transferase</keyword>
<dbReference type="EMBL" id="QURL01000005">
    <property type="protein sequence ID" value="RFC62949.1"/>
    <property type="molecule type" value="Genomic_DNA"/>
</dbReference>
<evidence type="ECO:0000313" key="4">
    <source>
        <dbReference type="Proteomes" id="UP000264310"/>
    </source>
</evidence>
<evidence type="ECO:0000256" key="1">
    <source>
        <dbReference type="HAMAP-Rule" id="MF_00469"/>
    </source>
</evidence>
<organism evidence="3 4">
    <name type="scientific">Fulvimarina endophytica</name>
    <dbReference type="NCBI Taxonomy" id="2293836"/>
    <lineage>
        <taxon>Bacteria</taxon>
        <taxon>Pseudomonadati</taxon>
        <taxon>Pseudomonadota</taxon>
        <taxon>Alphaproteobacteria</taxon>
        <taxon>Hyphomicrobiales</taxon>
        <taxon>Aurantimonadaceae</taxon>
        <taxon>Fulvimarina</taxon>
    </lineage>
</organism>
<comment type="caution">
    <text evidence="3">The sequence shown here is derived from an EMBL/GenBank/DDBJ whole genome shotgun (WGS) entry which is preliminary data.</text>
</comment>
<keyword evidence="4" id="KW-1185">Reference proteome</keyword>
<dbReference type="InterPro" id="IPR001763">
    <property type="entry name" value="Rhodanese-like_dom"/>
</dbReference>
<dbReference type="CDD" id="cd01518">
    <property type="entry name" value="RHOD_YceA"/>
    <property type="match status" value="1"/>
</dbReference>
<dbReference type="EC" id="1.14.-.-" evidence="1"/>
<dbReference type="InterPro" id="IPR020936">
    <property type="entry name" value="TrhO"/>
</dbReference>
<comment type="catalytic activity">
    <reaction evidence="1">
        <text>uridine(34) in tRNA + AH2 + O2 = 5-hydroxyuridine(34) in tRNA + A + H2O</text>
        <dbReference type="Rhea" id="RHEA:64224"/>
        <dbReference type="Rhea" id="RHEA-COMP:11727"/>
        <dbReference type="Rhea" id="RHEA-COMP:13381"/>
        <dbReference type="ChEBI" id="CHEBI:13193"/>
        <dbReference type="ChEBI" id="CHEBI:15377"/>
        <dbReference type="ChEBI" id="CHEBI:15379"/>
        <dbReference type="ChEBI" id="CHEBI:17499"/>
        <dbReference type="ChEBI" id="CHEBI:65315"/>
        <dbReference type="ChEBI" id="CHEBI:136877"/>
    </reaction>
</comment>
<dbReference type="PANTHER" id="PTHR43268:SF3">
    <property type="entry name" value="RHODANESE-LIKE DOMAIN-CONTAINING PROTEIN 7-RELATED"/>
    <property type="match status" value="1"/>
</dbReference>
<dbReference type="SMART" id="SM00450">
    <property type="entry name" value="RHOD"/>
    <property type="match status" value="1"/>
</dbReference>
<dbReference type="Gene3D" id="3.30.70.100">
    <property type="match status" value="1"/>
</dbReference>
<dbReference type="Pfam" id="PF17773">
    <property type="entry name" value="UPF0176_N"/>
    <property type="match status" value="1"/>
</dbReference>
<dbReference type="PANTHER" id="PTHR43268">
    <property type="entry name" value="THIOSULFATE SULFURTRANSFERASE/RHODANESE-LIKE DOMAIN-CONTAINING PROTEIN 2"/>
    <property type="match status" value="1"/>
</dbReference>
<dbReference type="Gene3D" id="3.40.250.10">
    <property type="entry name" value="Rhodanese-like domain"/>
    <property type="match status" value="1"/>
</dbReference>
<keyword evidence="1" id="KW-0560">Oxidoreductase</keyword>
<dbReference type="RefSeq" id="WP_116683766.1">
    <property type="nucleotide sequence ID" value="NZ_QURL01000005.1"/>
</dbReference>